<protein>
    <submittedName>
        <fullName evidence="1">Uncharacterized protein</fullName>
    </submittedName>
</protein>
<name>A0A821JAS3_9BILA</name>
<comment type="caution">
    <text evidence="1">The sequence shown here is derived from an EMBL/GenBank/DDBJ whole genome shotgun (WGS) entry which is preliminary data.</text>
</comment>
<reference evidence="1" key="1">
    <citation type="submission" date="2021-02" db="EMBL/GenBank/DDBJ databases">
        <authorList>
            <person name="Nowell W R."/>
        </authorList>
    </citation>
    <scope>NUCLEOTIDE SEQUENCE</scope>
</reference>
<evidence type="ECO:0000313" key="1">
    <source>
        <dbReference type="EMBL" id="CAF4715691.1"/>
    </source>
</evidence>
<dbReference type="Proteomes" id="UP000663838">
    <property type="component" value="Unassembled WGS sequence"/>
</dbReference>
<proteinExistence type="predicted"/>
<gene>
    <name evidence="1" type="ORF">TOA249_LOCUS17943</name>
</gene>
<dbReference type="AlphaFoldDB" id="A0A821JAS3"/>
<accession>A0A821JAS3</accession>
<sequence length="113" mass="13223">MNATKNSNFTLKILVLFGTENRKQSILNSKSNFKIRNCNHNVATTSKSNCKNKLKIKLQKQIQNRITKTNSKSNFTIRDRNRISKFEIAITMKNKFKIIGLLQWLMKRNMIFG</sequence>
<organism evidence="1 2">
    <name type="scientific">Rotaria socialis</name>
    <dbReference type="NCBI Taxonomy" id="392032"/>
    <lineage>
        <taxon>Eukaryota</taxon>
        <taxon>Metazoa</taxon>
        <taxon>Spiralia</taxon>
        <taxon>Gnathifera</taxon>
        <taxon>Rotifera</taxon>
        <taxon>Eurotatoria</taxon>
        <taxon>Bdelloidea</taxon>
        <taxon>Philodinida</taxon>
        <taxon>Philodinidae</taxon>
        <taxon>Rotaria</taxon>
    </lineage>
</organism>
<dbReference type="EMBL" id="CAJOBS010001305">
    <property type="protein sequence ID" value="CAF4715691.1"/>
    <property type="molecule type" value="Genomic_DNA"/>
</dbReference>
<evidence type="ECO:0000313" key="2">
    <source>
        <dbReference type="Proteomes" id="UP000663838"/>
    </source>
</evidence>